<evidence type="ECO:0000313" key="3">
    <source>
        <dbReference type="EMBL" id="BAB79365.1"/>
    </source>
</evidence>
<feature type="domain" description="Hepatitis TT virus Orf2/Gyrovirus Vp2 N-terminal" evidence="2">
    <location>
        <begin position="11"/>
        <end position="60"/>
    </location>
</feature>
<accession>Q8UYD7</accession>
<dbReference type="InterPro" id="IPR004118">
    <property type="entry name" value="HEV_TT_vir_Orf2/Gyrovir_Vp2_N"/>
</dbReference>
<organism evidence="3">
    <name type="scientific">Torque teno virus</name>
    <dbReference type="NCBI Taxonomy" id="68887"/>
    <lineage>
        <taxon>Viruses</taxon>
        <taxon>Monodnaviria</taxon>
        <taxon>Shotokuvirae</taxon>
        <taxon>Commensaviricota</taxon>
        <taxon>Cardeaviricetes</taxon>
        <taxon>Sanitavirales</taxon>
        <taxon>Anelloviridae</taxon>
    </lineage>
</organism>
<reference evidence="3" key="1">
    <citation type="journal article" date="2002" name="Arch. Virol.">
        <title>Analysis of the entire genomes of thirteen TT virus variants classifiable into the fourth and fifth genetic groups, isolated from viremic infants.</title>
        <authorList>
            <person name="Peng Y.H."/>
            <person name="Nishizawa T."/>
            <person name="Takahashi M."/>
            <person name="Ishikawa T."/>
            <person name="Yoshikawa A."/>
            <person name="Okamoto H."/>
        </authorList>
    </citation>
    <scope>NUCLEOTIDE SEQUENCE</scope>
</reference>
<gene>
    <name evidence="3" type="primary">ORF2</name>
</gene>
<protein>
    <submittedName>
        <fullName evidence="3">ORF2</fullName>
    </submittedName>
</protein>
<feature type="region of interest" description="Disordered" evidence="1">
    <location>
        <begin position="39"/>
        <end position="130"/>
    </location>
</feature>
<name>Q8UYD7_9VIRU</name>
<feature type="compositionally biased region" description="Pro residues" evidence="1">
    <location>
        <begin position="48"/>
        <end position="73"/>
    </location>
</feature>
<dbReference type="PROSITE" id="PS51257">
    <property type="entry name" value="PROKAR_LIPOPROTEIN"/>
    <property type="match status" value="1"/>
</dbReference>
<feature type="compositionally biased region" description="Basic and acidic residues" evidence="1">
    <location>
        <begin position="120"/>
        <end position="130"/>
    </location>
</feature>
<sequence>MPWRPPVHSVQGREDQWFASFFHGHASFCGCGDAVGHLNSIAPRFPRAGPPRPPPGLEQPNPPQQGPAGPGGPPAILALPAPPAEPDDPQPRRGGGDGGAAAGAAGDRGDRDYDEEELDELFRAAAEDDL</sequence>
<evidence type="ECO:0000256" key="1">
    <source>
        <dbReference type="SAM" id="MobiDB-lite"/>
    </source>
</evidence>
<proteinExistence type="predicted"/>
<evidence type="ECO:0000259" key="2">
    <source>
        <dbReference type="Pfam" id="PF02957"/>
    </source>
</evidence>
<dbReference type="Pfam" id="PF02957">
    <property type="entry name" value="TT_ORF2-like"/>
    <property type="match status" value="1"/>
</dbReference>
<dbReference type="EMBL" id="AB064611">
    <property type="protein sequence ID" value="BAB79365.1"/>
    <property type="molecule type" value="Genomic_DNA"/>
</dbReference>